<feature type="non-terminal residue" evidence="7">
    <location>
        <position position="360"/>
    </location>
</feature>
<accession>A0ABU6IV21</accession>
<evidence type="ECO:0000256" key="4">
    <source>
        <dbReference type="ARBA" id="ARBA00022679"/>
    </source>
</evidence>
<evidence type="ECO:0000313" key="8">
    <source>
        <dbReference type="Proteomes" id="UP001355298"/>
    </source>
</evidence>
<dbReference type="InterPro" id="IPR003018">
    <property type="entry name" value="GAF"/>
</dbReference>
<dbReference type="NCBIfam" id="TIGR00229">
    <property type="entry name" value="sensory_box"/>
    <property type="match status" value="1"/>
</dbReference>
<dbReference type="InterPro" id="IPR052162">
    <property type="entry name" value="Sensor_kinase/Photoreceptor"/>
</dbReference>
<dbReference type="InterPro" id="IPR029016">
    <property type="entry name" value="GAF-like_dom_sf"/>
</dbReference>
<evidence type="ECO:0000259" key="6">
    <source>
        <dbReference type="PROSITE" id="PS50112"/>
    </source>
</evidence>
<dbReference type="Pfam" id="PF13185">
    <property type="entry name" value="GAF_2"/>
    <property type="match status" value="1"/>
</dbReference>
<feature type="non-terminal residue" evidence="7">
    <location>
        <position position="1"/>
    </location>
</feature>
<keyword evidence="5" id="KW-0418">Kinase</keyword>
<dbReference type="SUPFAM" id="SSF55781">
    <property type="entry name" value="GAF domain-like"/>
    <property type="match status" value="1"/>
</dbReference>
<comment type="catalytic activity">
    <reaction evidence="1">
        <text>ATP + protein L-histidine = ADP + protein N-phospho-L-histidine.</text>
        <dbReference type="EC" id="2.7.13.3"/>
    </reaction>
</comment>
<evidence type="ECO:0000256" key="1">
    <source>
        <dbReference type="ARBA" id="ARBA00000085"/>
    </source>
</evidence>
<evidence type="ECO:0000313" key="7">
    <source>
        <dbReference type="EMBL" id="MEC4266978.1"/>
    </source>
</evidence>
<dbReference type="SMART" id="SM00091">
    <property type="entry name" value="PAS"/>
    <property type="match status" value="1"/>
</dbReference>
<proteinExistence type="predicted"/>
<dbReference type="PROSITE" id="PS50112">
    <property type="entry name" value="PAS"/>
    <property type="match status" value="1"/>
</dbReference>
<dbReference type="Proteomes" id="UP001355298">
    <property type="component" value="Unassembled WGS sequence"/>
</dbReference>
<dbReference type="EC" id="2.7.13.3" evidence="2"/>
<evidence type="ECO:0000256" key="3">
    <source>
        <dbReference type="ARBA" id="ARBA00022553"/>
    </source>
</evidence>
<feature type="domain" description="PAS" evidence="6">
    <location>
        <begin position="149"/>
        <end position="219"/>
    </location>
</feature>
<dbReference type="Gene3D" id="3.30.450.20">
    <property type="entry name" value="PAS domain"/>
    <property type="match status" value="2"/>
</dbReference>
<dbReference type="PANTHER" id="PTHR43304">
    <property type="entry name" value="PHYTOCHROME-LIKE PROTEIN CPH1"/>
    <property type="match status" value="1"/>
</dbReference>
<name>A0ABU6IV21_9FLAO</name>
<keyword evidence="3" id="KW-0597">Phosphoprotein</keyword>
<dbReference type="CDD" id="cd00130">
    <property type="entry name" value="PAS"/>
    <property type="match status" value="1"/>
</dbReference>
<comment type="caution">
    <text evidence="7">The sequence shown here is derived from an EMBL/GenBank/DDBJ whole genome shotgun (WGS) entry which is preliminary data.</text>
</comment>
<dbReference type="SUPFAM" id="SSF55785">
    <property type="entry name" value="PYP-like sensor domain (PAS domain)"/>
    <property type="match status" value="2"/>
</dbReference>
<reference evidence="7 8" key="1">
    <citation type="submission" date="2024-01" db="EMBL/GenBank/DDBJ databases">
        <title>The strains designed SYSU M86414 and SYSU M84420 isolated from the marine sediment in San Sha City (Hainan Province, China).</title>
        <authorList>
            <person name="Guo D."/>
        </authorList>
    </citation>
    <scope>NUCLEOTIDE SEQUENCE [LARGE SCALE GENOMIC DNA]</scope>
    <source>
        <strain evidence="7 8">SYSU M84420</strain>
    </source>
</reference>
<dbReference type="InterPro" id="IPR000014">
    <property type="entry name" value="PAS"/>
</dbReference>
<dbReference type="Gene3D" id="3.30.450.40">
    <property type="match status" value="1"/>
</dbReference>
<evidence type="ECO:0000256" key="2">
    <source>
        <dbReference type="ARBA" id="ARBA00012438"/>
    </source>
</evidence>
<dbReference type="Pfam" id="PF08447">
    <property type="entry name" value="PAS_3"/>
    <property type="match status" value="1"/>
</dbReference>
<keyword evidence="8" id="KW-1185">Reference proteome</keyword>
<dbReference type="RefSeq" id="WP_326407894.1">
    <property type="nucleotide sequence ID" value="NZ_JAYMGW010000037.1"/>
</dbReference>
<dbReference type="PANTHER" id="PTHR43304:SF1">
    <property type="entry name" value="PAC DOMAIN-CONTAINING PROTEIN"/>
    <property type="match status" value="1"/>
</dbReference>
<keyword evidence="4" id="KW-0808">Transferase</keyword>
<dbReference type="InterPro" id="IPR013655">
    <property type="entry name" value="PAS_fold_3"/>
</dbReference>
<dbReference type="Pfam" id="PF13426">
    <property type="entry name" value="PAS_9"/>
    <property type="match status" value="1"/>
</dbReference>
<organism evidence="7 8">
    <name type="scientific">Flagellimonas halotolerans</name>
    <dbReference type="NCBI Taxonomy" id="3112164"/>
    <lineage>
        <taxon>Bacteria</taxon>
        <taxon>Pseudomonadati</taxon>
        <taxon>Bacteroidota</taxon>
        <taxon>Flavobacteriia</taxon>
        <taxon>Flavobacteriales</taxon>
        <taxon>Flavobacteriaceae</taxon>
        <taxon>Flagellimonas</taxon>
    </lineage>
</organism>
<evidence type="ECO:0000256" key="5">
    <source>
        <dbReference type="ARBA" id="ARBA00022777"/>
    </source>
</evidence>
<gene>
    <name evidence="7" type="ORF">VOP03_16645</name>
</gene>
<protein>
    <recommendedName>
        <fullName evidence="2">histidine kinase</fullName>
        <ecNumber evidence="2">2.7.13.3</ecNumber>
    </recommendedName>
</protein>
<dbReference type="InterPro" id="IPR035965">
    <property type="entry name" value="PAS-like_dom_sf"/>
</dbReference>
<sequence>LGSSLEQVCRLVTHHGDFTFCEVWLPSSHKNSLRFAAMYGKDGAGETFYEHSRETREMGFGEGLPGTVWETGQSVLWGNIDQNGLFIRKKAAQRSGIKSVLGIPLKHRGAIVGVLAVGTPENEKQFKAHFPVLSRLEDYLGSEINRKRLEEDLTYLFATLPDLICLFDFSGNFLKINKAGCEILGYAETDIVGNSFFKFIHEEDGEISNELLQKITEGQETFEIENRYITKTGKPVWLSWHCRVVLDEGVVYATAKDITEPKKLQELVSDAFRLAKIGGWEIDMIHEKLTWSEGVHQIYGTDPLSYGPELEGAIEFYREDHRERVKEAISSAMENGSPIEFEAALISAKGNEKWVRAMGQ</sequence>
<dbReference type="EMBL" id="JAYMGW010000037">
    <property type="protein sequence ID" value="MEC4266978.1"/>
    <property type="molecule type" value="Genomic_DNA"/>
</dbReference>